<evidence type="ECO:0000313" key="9">
    <source>
        <dbReference type="EMBL" id="MXQ06367.1"/>
    </source>
</evidence>
<evidence type="ECO:0000256" key="5">
    <source>
        <dbReference type="ARBA" id="ARBA00022741"/>
    </source>
</evidence>
<evidence type="ECO:0000313" key="10">
    <source>
        <dbReference type="Proteomes" id="UP000480350"/>
    </source>
</evidence>
<evidence type="ECO:0000256" key="7">
    <source>
        <dbReference type="ARBA" id="ARBA00022840"/>
    </source>
</evidence>
<dbReference type="SMART" id="SM00911">
    <property type="entry name" value="HWE_HK"/>
    <property type="match status" value="1"/>
</dbReference>
<evidence type="ECO:0000256" key="2">
    <source>
        <dbReference type="ARBA" id="ARBA00012438"/>
    </source>
</evidence>
<accession>A0A7C9IE05</accession>
<evidence type="ECO:0000256" key="3">
    <source>
        <dbReference type="ARBA" id="ARBA00022553"/>
    </source>
</evidence>
<dbReference type="CDD" id="cd00130">
    <property type="entry name" value="PAS"/>
    <property type="match status" value="1"/>
</dbReference>
<keyword evidence="10" id="KW-1185">Reference proteome</keyword>
<dbReference type="EMBL" id="WUPT01000001">
    <property type="protein sequence ID" value="MXQ06367.1"/>
    <property type="molecule type" value="Genomic_DNA"/>
</dbReference>
<dbReference type="Gene3D" id="3.30.450.20">
    <property type="entry name" value="PAS domain"/>
    <property type="match status" value="1"/>
</dbReference>
<proteinExistence type="predicted"/>
<keyword evidence="5" id="KW-0547">Nucleotide-binding</keyword>
<gene>
    <name evidence="9" type="ORF">GQ651_00765</name>
</gene>
<dbReference type="PANTHER" id="PTHR41523:SF8">
    <property type="entry name" value="ETHYLENE RESPONSE SENSOR PROTEIN"/>
    <property type="match status" value="1"/>
</dbReference>
<dbReference type="GO" id="GO:0004673">
    <property type="term" value="F:protein histidine kinase activity"/>
    <property type="evidence" value="ECO:0007669"/>
    <property type="project" value="UniProtKB-EC"/>
</dbReference>
<dbReference type="Proteomes" id="UP000480350">
    <property type="component" value="Unassembled WGS sequence"/>
</dbReference>
<keyword evidence="3" id="KW-0597">Phosphoprotein</keyword>
<dbReference type="Gene3D" id="3.30.565.10">
    <property type="entry name" value="Histidine kinase-like ATPase, C-terminal domain"/>
    <property type="match status" value="1"/>
</dbReference>
<comment type="caution">
    <text evidence="9">The sequence shown here is derived from an EMBL/GenBank/DDBJ whole genome shotgun (WGS) entry which is preliminary data.</text>
</comment>
<dbReference type="SUPFAM" id="SSF55785">
    <property type="entry name" value="PYP-like sensor domain (PAS domain)"/>
    <property type="match status" value="1"/>
</dbReference>
<name>A0A7C9IE05_9RHOB</name>
<feature type="domain" description="Signal transduction histidine kinase HWE region" evidence="8">
    <location>
        <begin position="148"/>
        <end position="228"/>
    </location>
</feature>
<evidence type="ECO:0000256" key="4">
    <source>
        <dbReference type="ARBA" id="ARBA00022679"/>
    </source>
</evidence>
<evidence type="ECO:0000259" key="8">
    <source>
        <dbReference type="SMART" id="SM00911"/>
    </source>
</evidence>
<keyword evidence="7" id="KW-0067">ATP-binding</keyword>
<dbReference type="InterPro" id="IPR035965">
    <property type="entry name" value="PAS-like_dom_sf"/>
</dbReference>
<organism evidence="9 10">
    <name type="scientific">Kangsaoukella pontilimi</name>
    <dbReference type="NCBI Taxonomy" id="2691042"/>
    <lineage>
        <taxon>Bacteria</taxon>
        <taxon>Pseudomonadati</taxon>
        <taxon>Pseudomonadota</taxon>
        <taxon>Alphaproteobacteria</taxon>
        <taxon>Rhodobacterales</taxon>
        <taxon>Paracoccaceae</taxon>
        <taxon>Kangsaoukella</taxon>
    </lineage>
</organism>
<dbReference type="SMART" id="SM00086">
    <property type="entry name" value="PAC"/>
    <property type="match status" value="1"/>
</dbReference>
<reference evidence="9 10" key="1">
    <citation type="submission" date="2019-12" db="EMBL/GenBank/DDBJ databases">
        <authorList>
            <person name="Lee S.D."/>
        </authorList>
    </citation>
    <scope>NUCLEOTIDE SEQUENCE [LARGE SCALE GENOMIC DNA]</scope>
    <source>
        <strain evidence="9 10">GH1-50</strain>
    </source>
</reference>
<protein>
    <recommendedName>
        <fullName evidence="2">histidine kinase</fullName>
        <ecNumber evidence="2">2.7.13.3</ecNumber>
    </recommendedName>
</protein>
<keyword evidence="4" id="KW-0808">Transferase</keyword>
<dbReference type="RefSeq" id="WP_160762308.1">
    <property type="nucleotide sequence ID" value="NZ_WUPT01000001.1"/>
</dbReference>
<dbReference type="InterPro" id="IPR001610">
    <property type="entry name" value="PAC"/>
</dbReference>
<dbReference type="Gene3D" id="2.10.70.100">
    <property type="match status" value="1"/>
</dbReference>
<dbReference type="InterPro" id="IPR036890">
    <property type="entry name" value="HATPase_C_sf"/>
</dbReference>
<evidence type="ECO:0000256" key="1">
    <source>
        <dbReference type="ARBA" id="ARBA00000085"/>
    </source>
</evidence>
<dbReference type="Pfam" id="PF08447">
    <property type="entry name" value="PAS_3"/>
    <property type="match status" value="1"/>
</dbReference>
<dbReference type="InterPro" id="IPR013655">
    <property type="entry name" value="PAS_fold_3"/>
</dbReference>
<reference evidence="9 10" key="2">
    <citation type="submission" date="2020-03" db="EMBL/GenBank/DDBJ databases">
        <title>Kangsaoukella pontilimi gen. nov., sp. nov., a new member of the family Rhodobacteraceae isolated from a tidal mudflat.</title>
        <authorList>
            <person name="Kim I.S."/>
        </authorList>
    </citation>
    <scope>NUCLEOTIDE SEQUENCE [LARGE SCALE GENOMIC DNA]</scope>
    <source>
        <strain evidence="9 10">GH1-50</strain>
    </source>
</reference>
<sequence>MRDREIEQREYLARIGLEVSAWLGLATDYADVGRWVYDVQSQDCFIDDVLKRLTGIDERQPMPAETFVRCIHESDQGAVMAALEESAKSGSAYDISFRFIRPDGETIWLAGRGQKRVVQGGREVMIGVNYDITALQNAVTANRLLAGEMAHRVKNLLSLVSGMFRMTQRNSDSLESLGESFLGRLNALGRLNDVIFEGEARSASLQELMEAALGSMSGDPRLSLSMPDFRVNGTAAQTLVLAGNELLTNAVKYGALSEEDGQVAFSIEVNRDEDRFVLRWDETVSSGISPPDGASGFGMSVLGRMTQHTFDGSPSFDWRPDGLSFSCVWRASDMSGETGVAANERRLMDEAERATVAVQGQD</sequence>
<evidence type="ECO:0000256" key="6">
    <source>
        <dbReference type="ARBA" id="ARBA00022777"/>
    </source>
</evidence>
<comment type="catalytic activity">
    <reaction evidence="1">
        <text>ATP + protein L-histidine = ADP + protein N-phospho-L-histidine.</text>
        <dbReference type="EC" id="2.7.13.3"/>
    </reaction>
</comment>
<keyword evidence="6" id="KW-0418">Kinase</keyword>
<dbReference type="Pfam" id="PF07536">
    <property type="entry name" value="HWE_HK"/>
    <property type="match status" value="1"/>
</dbReference>
<dbReference type="PANTHER" id="PTHR41523">
    <property type="entry name" value="TWO-COMPONENT SYSTEM SENSOR PROTEIN"/>
    <property type="match status" value="1"/>
</dbReference>
<dbReference type="NCBIfam" id="TIGR00229">
    <property type="entry name" value="sensory_box"/>
    <property type="match status" value="1"/>
</dbReference>
<dbReference type="EC" id="2.7.13.3" evidence="2"/>
<dbReference type="AlphaFoldDB" id="A0A7C9IE05"/>
<dbReference type="InterPro" id="IPR011102">
    <property type="entry name" value="Sig_transdc_His_kinase_HWE"/>
</dbReference>
<dbReference type="InterPro" id="IPR000014">
    <property type="entry name" value="PAS"/>
</dbReference>
<dbReference type="GO" id="GO:0005524">
    <property type="term" value="F:ATP binding"/>
    <property type="evidence" value="ECO:0007669"/>
    <property type="project" value="UniProtKB-KW"/>
</dbReference>